<dbReference type="OrthoDB" id="9775482at2"/>
<gene>
    <name evidence="1" type="ORF">IV41_GL000283</name>
</gene>
<evidence type="ECO:0000313" key="2">
    <source>
        <dbReference type="Proteomes" id="UP000051639"/>
    </source>
</evidence>
<dbReference type="STRING" id="1203076.GCA_000312405_00145"/>
<dbReference type="Proteomes" id="UP000051639">
    <property type="component" value="Unassembled WGS sequence"/>
</dbReference>
<dbReference type="PANTHER" id="PTHR41317">
    <property type="entry name" value="PD-(D_E)XK NUCLEASE FAMILY TRANSPOSASE"/>
    <property type="match status" value="1"/>
</dbReference>
<reference evidence="1 2" key="1">
    <citation type="journal article" date="2015" name="Genome Announc.">
        <title>Expanding the biotechnology potential of lactobacilli through comparative genomics of 213 strains and associated genera.</title>
        <authorList>
            <person name="Sun Z."/>
            <person name="Harris H.M."/>
            <person name="McCann A."/>
            <person name="Guo C."/>
            <person name="Argimon S."/>
            <person name="Zhang W."/>
            <person name="Yang X."/>
            <person name="Jeffery I.B."/>
            <person name="Cooney J.C."/>
            <person name="Kagawa T.F."/>
            <person name="Liu W."/>
            <person name="Song Y."/>
            <person name="Salvetti E."/>
            <person name="Wrobel A."/>
            <person name="Rasinkangas P."/>
            <person name="Parkhill J."/>
            <person name="Rea M.C."/>
            <person name="O'Sullivan O."/>
            <person name="Ritari J."/>
            <person name="Douillard F.P."/>
            <person name="Paul Ross R."/>
            <person name="Yang R."/>
            <person name="Briner A.E."/>
            <person name="Felis G.E."/>
            <person name="de Vos W.M."/>
            <person name="Barrangou R."/>
            <person name="Klaenhammer T.R."/>
            <person name="Caufield P.W."/>
            <person name="Cui Y."/>
            <person name="Zhang H."/>
            <person name="O'Toole P.W."/>
        </authorList>
    </citation>
    <scope>NUCLEOTIDE SEQUENCE [LARGE SCALE GENOMIC DNA]</scope>
    <source>
        <strain evidence="1 2">DSM 14792</strain>
    </source>
</reference>
<evidence type="ECO:0008006" key="3">
    <source>
        <dbReference type="Google" id="ProtNLM"/>
    </source>
</evidence>
<dbReference type="PATRIC" id="fig|148604.4.peg.287"/>
<dbReference type="InterPro" id="IPR010106">
    <property type="entry name" value="RpnA"/>
</dbReference>
<name>A0A0R2GUX9_9LACO</name>
<keyword evidence="2" id="KW-1185">Reference proteome</keyword>
<proteinExistence type="predicted"/>
<evidence type="ECO:0000313" key="1">
    <source>
        <dbReference type="EMBL" id="KRN44592.1"/>
    </source>
</evidence>
<organism evidence="1 2">
    <name type="scientific">Limosilactobacillus ingluviei</name>
    <dbReference type="NCBI Taxonomy" id="148604"/>
    <lineage>
        <taxon>Bacteria</taxon>
        <taxon>Bacillati</taxon>
        <taxon>Bacillota</taxon>
        <taxon>Bacilli</taxon>
        <taxon>Lactobacillales</taxon>
        <taxon>Lactobacillaceae</taxon>
        <taxon>Limosilactobacillus</taxon>
    </lineage>
</organism>
<accession>A0A0R2GUX9</accession>
<dbReference type="RefSeq" id="WP_056994187.1">
    <property type="nucleotide sequence ID" value="NZ_JQBA01000012.1"/>
</dbReference>
<protein>
    <recommendedName>
        <fullName evidence="3">Rpn family recombination-promoting nuclease/putative transposase</fullName>
    </recommendedName>
</protein>
<dbReference type="AlphaFoldDB" id="A0A0R2GUX9"/>
<dbReference type="PANTHER" id="PTHR41317:SF1">
    <property type="entry name" value="PD-(D_E)XK NUCLEASE FAMILY TRANSPOSASE"/>
    <property type="match status" value="1"/>
</dbReference>
<dbReference type="NCBIfam" id="TIGR01784">
    <property type="entry name" value="T_den_put_tspse"/>
    <property type="match status" value="1"/>
</dbReference>
<sequence>MTQQYFDFTNDLIFRWVMEREENCLAILRAILPELKITAVKRRENEHPVNYLAFDDERGVRFDAIIEDDREQFYDVEMQVANQLGLGKRVRYYQSQIDQETLKKSEHYDALRESYVIFFCAFDPCEQDRRLYQFHYYEDTDRQLRLPTNSHVILINALGTKGQITPELAAVLDVMNRRRDNPNPLAVSLVKEIDGYNQDKKRRRALMNLETRLYDERKLGLEQGVKIGIDQGLTQGRNEGRVEAIQAALTFFKDQGQAPTEVVANLSQMFHLSRQTAQNYYDQLTIK</sequence>
<dbReference type="Pfam" id="PF12784">
    <property type="entry name" value="PDDEXK_2"/>
    <property type="match status" value="1"/>
</dbReference>
<comment type="caution">
    <text evidence="1">The sequence shown here is derived from an EMBL/GenBank/DDBJ whole genome shotgun (WGS) entry which is preliminary data.</text>
</comment>
<dbReference type="EMBL" id="JQBA01000012">
    <property type="protein sequence ID" value="KRN44592.1"/>
    <property type="molecule type" value="Genomic_DNA"/>
</dbReference>